<evidence type="ECO:0000313" key="8">
    <source>
        <dbReference type="Proteomes" id="UP001465976"/>
    </source>
</evidence>
<feature type="compositionally biased region" description="Basic residues" evidence="5">
    <location>
        <begin position="400"/>
        <end position="409"/>
    </location>
</feature>
<gene>
    <name evidence="7" type="ORF">V5O48_006540</name>
</gene>
<evidence type="ECO:0000256" key="2">
    <source>
        <dbReference type="ARBA" id="ARBA00022771"/>
    </source>
</evidence>
<feature type="region of interest" description="Disordered" evidence="5">
    <location>
        <begin position="729"/>
        <end position="751"/>
    </location>
</feature>
<keyword evidence="1" id="KW-0479">Metal-binding</keyword>
<dbReference type="InterPro" id="IPR001841">
    <property type="entry name" value="Znf_RING"/>
</dbReference>
<sequence length="763" mass="83886">MFIYHLSSACDVCLQPYRDDDPVAKQPHVIPCCHIFCRGCLQRILDSTADSQGRGRCPLCRHPFVDAGIKKLHVDAPAVSPEEYANGLLKLVLESWDTEEDAVRPLIADIDAWLGGKDENEFLSLRKARQALEQRNEMQIQISENKLIIRTAKKRIKVLESSRMEEVDVSLAKEESVQDLQAQLERSQAEVHSLREYIAHLEHEGRRSGHRDKGKGRADLSLETSFEVSRQRNPLPRPPQSISSFTLPVVEDSEADMAFAVEESMRYQRRQHEQGSVPVAGPSRTHAIGTSHTLANGHALSHSPGATSRAHSNNDSDVYPSRSHPARKVPSNVPRSSNSRHDHPPSPSPPRQMMIHPGPPDMDRMALEGPRAPALSNDDLDALRRSVADMNLQHSETPHRKSQSQRRHKQKEDERGRKGWAREAGRQEQIRGVTGLGLINENDEDVQIRGREPHPSVAPQMFEFPGARVVSATASASRTTIPAPRHGDHSIDSRIRQVVIDSYAPVHQPIPDSDGQSLLSNSTTGTWHSDQVGNPNRRRSMTSDILNSLTTFPSPDRRSSISSISSVSSVSLQNAFLPAVPPSTSSQTSNPSRSSYPAFPGVRATGSLAGSVSTSVGFLPVETPRPNNSSAARPATVQSAQPSGERARPRPSRHLTQPVSLETRFQDPSRGGVTPTAPLTAHSARTPTQNQYTSQFHDAPVVDEPQTLTNSYDDDFGNALGLDLSRDLGTASRQSSARANPQLVAPTPRASHHHFLRSFSDSL</sequence>
<dbReference type="SMART" id="SM00184">
    <property type="entry name" value="RING"/>
    <property type="match status" value="1"/>
</dbReference>
<dbReference type="PROSITE" id="PS00518">
    <property type="entry name" value="ZF_RING_1"/>
    <property type="match status" value="1"/>
</dbReference>
<dbReference type="PANTHER" id="PTHR25462">
    <property type="entry name" value="BONUS, ISOFORM C-RELATED"/>
    <property type="match status" value="1"/>
</dbReference>
<evidence type="ECO:0000256" key="1">
    <source>
        <dbReference type="ARBA" id="ARBA00022723"/>
    </source>
</evidence>
<evidence type="ECO:0000259" key="6">
    <source>
        <dbReference type="PROSITE" id="PS50089"/>
    </source>
</evidence>
<proteinExistence type="predicted"/>
<evidence type="ECO:0000256" key="5">
    <source>
        <dbReference type="SAM" id="MobiDB-lite"/>
    </source>
</evidence>
<dbReference type="SUPFAM" id="SSF57850">
    <property type="entry name" value="RING/U-box"/>
    <property type="match status" value="1"/>
</dbReference>
<dbReference type="InterPro" id="IPR047153">
    <property type="entry name" value="TRIM45/56/19-like"/>
</dbReference>
<feature type="domain" description="RING-type" evidence="6">
    <location>
        <begin position="10"/>
        <end position="61"/>
    </location>
</feature>
<comment type="caution">
    <text evidence="7">The sequence shown here is derived from an EMBL/GenBank/DDBJ whole genome shotgun (WGS) entry which is preliminary data.</text>
</comment>
<dbReference type="Gene3D" id="3.30.40.10">
    <property type="entry name" value="Zinc/RING finger domain, C3HC4 (zinc finger)"/>
    <property type="match status" value="1"/>
</dbReference>
<feature type="compositionally biased region" description="Low complexity" evidence="5">
    <location>
        <begin position="582"/>
        <end position="597"/>
    </location>
</feature>
<feature type="compositionally biased region" description="Basic and acidic residues" evidence="5">
    <location>
        <begin position="410"/>
        <end position="427"/>
    </location>
</feature>
<reference evidence="7 8" key="1">
    <citation type="submission" date="2024-02" db="EMBL/GenBank/DDBJ databases">
        <title>A draft genome for the cacao thread blight pathogen Marasmius crinis-equi.</title>
        <authorList>
            <person name="Cohen S.P."/>
            <person name="Baruah I.K."/>
            <person name="Amoako-Attah I."/>
            <person name="Bukari Y."/>
            <person name="Meinhardt L.W."/>
            <person name="Bailey B.A."/>
        </authorList>
    </citation>
    <scope>NUCLEOTIDE SEQUENCE [LARGE SCALE GENOMIC DNA]</scope>
    <source>
        <strain evidence="7 8">GH-76</strain>
    </source>
</reference>
<feature type="compositionally biased region" description="Polar residues" evidence="5">
    <location>
        <begin position="304"/>
        <end position="316"/>
    </location>
</feature>
<feature type="region of interest" description="Disordered" evidence="5">
    <location>
        <begin position="619"/>
        <end position="700"/>
    </location>
</feature>
<keyword evidence="8" id="KW-1185">Reference proteome</keyword>
<feature type="region of interest" description="Disordered" evidence="5">
    <location>
        <begin position="391"/>
        <end position="427"/>
    </location>
</feature>
<feature type="region of interest" description="Disordered" evidence="5">
    <location>
        <begin position="202"/>
        <end position="245"/>
    </location>
</feature>
<dbReference type="Pfam" id="PF13639">
    <property type="entry name" value="zf-RING_2"/>
    <property type="match status" value="1"/>
</dbReference>
<feature type="region of interest" description="Disordered" evidence="5">
    <location>
        <begin position="579"/>
        <end position="598"/>
    </location>
</feature>
<dbReference type="InterPro" id="IPR013083">
    <property type="entry name" value="Znf_RING/FYVE/PHD"/>
</dbReference>
<dbReference type="Proteomes" id="UP001465976">
    <property type="component" value="Unassembled WGS sequence"/>
</dbReference>
<name>A0ABR3FJ62_9AGAR</name>
<evidence type="ECO:0000313" key="7">
    <source>
        <dbReference type="EMBL" id="KAL0575424.1"/>
    </source>
</evidence>
<evidence type="ECO:0000256" key="4">
    <source>
        <dbReference type="PROSITE-ProRule" id="PRU00175"/>
    </source>
</evidence>
<keyword evidence="2 4" id="KW-0863">Zinc-finger</keyword>
<dbReference type="EMBL" id="JBAHYK010000305">
    <property type="protein sequence ID" value="KAL0575424.1"/>
    <property type="molecule type" value="Genomic_DNA"/>
</dbReference>
<feature type="compositionally biased region" description="Polar residues" evidence="5">
    <location>
        <begin position="514"/>
        <end position="534"/>
    </location>
</feature>
<dbReference type="PANTHER" id="PTHR25462:SF296">
    <property type="entry name" value="MEIOTIC P26, ISOFORM F"/>
    <property type="match status" value="1"/>
</dbReference>
<organism evidence="7 8">
    <name type="scientific">Marasmius crinis-equi</name>
    <dbReference type="NCBI Taxonomy" id="585013"/>
    <lineage>
        <taxon>Eukaryota</taxon>
        <taxon>Fungi</taxon>
        <taxon>Dikarya</taxon>
        <taxon>Basidiomycota</taxon>
        <taxon>Agaricomycotina</taxon>
        <taxon>Agaricomycetes</taxon>
        <taxon>Agaricomycetidae</taxon>
        <taxon>Agaricales</taxon>
        <taxon>Marasmiineae</taxon>
        <taxon>Marasmiaceae</taxon>
        <taxon>Marasmius</taxon>
    </lineage>
</organism>
<evidence type="ECO:0000256" key="3">
    <source>
        <dbReference type="ARBA" id="ARBA00022833"/>
    </source>
</evidence>
<protein>
    <recommendedName>
        <fullName evidence="6">RING-type domain-containing protein</fullName>
    </recommendedName>
</protein>
<feature type="region of interest" description="Disordered" evidence="5">
    <location>
        <begin position="509"/>
        <end position="540"/>
    </location>
</feature>
<keyword evidence="3" id="KW-0862">Zinc</keyword>
<feature type="compositionally biased region" description="Polar residues" evidence="5">
    <location>
        <begin position="683"/>
        <end position="696"/>
    </location>
</feature>
<dbReference type="InterPro" id="IPR017907">
    <property type="entry name" value="Znf_RING_CS"/>
</dbReference>
<dbReference type="PROSITE" id="PS50089">
    <property type="entry name" value="ZF_RING_2"/>
    <property type="match status" value="1"/>
</dbReference>
<feature type="region of interest" description="Disordered" evidence="5">
    <location>
        <begin position="266"/>
        <end position="377"/>
    </location>
</feature>
<accession>A0ABR3FJ62</accession>
<feature type="compositionally biased region" description="Polar residues" evidence="5">
    <location>
        <begin position="625"/>
        <end position="642"/>
    </location>
</feature>
<feature type="compositionally biased region" description="Polar residues" evidence="5">
    <location>
        <begin position="222"/>
        <end position="232"/>
    </location>
</feature>